<evidence type="ECO:0000313" key="1">
    <source>
        <dbReference type="EMBL" id="GAI03464.1"/>
    </source>
</evidence>
<protein>
    <submittedName>
        <fullName evidence="1">Uncharacterized protein</fullName>
    </submittedName>
</protein>
<sequence>MVDRIVRLPTVEGFLFTLEEVSYSPEAPRMNELFTVRGKIDLFRLPFFGPIWIIATADLHRR</sequence>
<feature type="non-terminal residue" evidence="1">
    <location>
        <position position="62"/>
    </location>
</feature>
<accession>X1MAV9</accession>
<dbReference type="EMBL" id="BARV01011039">
    <property type="protein sequence ID" value="GAI03464.1"/>
    <property type="molecule type" value="Genomic_DNA"/>
</dbReference>
<proteinExistence type="predicted"/>
<comment type="caution">
    <text evidence="1">The sequence shown here is derived from an EMBL/GenBank/DDBJ whole genome shotgun (WGS) entry which is preliminary data.</text>
</comment>
<organism evidence="1">
    <name type="scientific">marine sediment metagenome</name>
    <dbReference type="NCBI Taxonomy" id="412755"/>
    <lineage>
        <taxon>unclassified sequences</taxon>
        <taxon>metagenomes</taxon>
        <taxon>ecological metagenomes</taxon>
    </lineage>
</organism>
<gene>
    <name evidence="1" type="ORF">S06H3_21117</name>
</gene>
<reference evidence="1" key="1">
    <citation type="journal article" date="2014" name="Front. Microbiol.">
        <title>High frequency of phylogenetically diverse reductive dehalogenase-homologous genes in deep subseafloor sedimentary metagenomes.</title>
        <authorList>
            <person name="Kawai M."/>
            <person name="Futagami T."/>
            <person name="Toyoda A."/>
            <person name="Takaki Y."/>
            <person name="Nishi S."/>
            <person name="Hori S."/>
            <person name="Arai W."/>
            <person name="Tsubouchi T."/>
            <person name="Morono Y."/>
            <person name="Uchiyama I."/>
            <person name="Ito T."/>
            <person name="Fujiyama A."/>
            <person name="Inagaki F."/>
            <person name="Takami H."/>
        </authorList>
    </citation>
    <scope>NUCLEOTIDE SEQUENCE</scope>
    <source>
        <strain evidence="1">Expedition CK06-06</strain>
    </source>
</reference>
<name>X1MAV9_9ZZZZ</name>
<dbReference type="AlphaFoldDB" id="X1MAV9"/>